<dbReference type="Proteomes" id="UP000290288">
    <property type="component" value="Unassembled WGS sequence"/>
</dbReference>
<reference evidence="1 2" key="1">
    <citation type="submission" date="2019-01" db="EMBL/GenBank/DDBJ databases">
        <title>Draft genome sequence of Psathyrella aberdarensis IHI B618.</title>
        <authorList>
            <person name="Buettner E."/>
            <person name="Kellner H."/>
        </authorList>
    </citation>
    <scope>NUCLEOTIDE SEQUENCE [LARGE SCALE GENOMIC DNA]</scope>
    <source>
        <strain evidence="1 2">IHI B618</strain>
    </source>
</reference>
<proteinExistence type="predicted"/>
<name>A0A4Q2DYB2_9AGAR</name>
<accession>A0A4Q2DYB2</accession>
<evidence type="ECO:0000313" key="1">
    <source>
        <dbReference type="EMBL" id="RXW24502.1"/>
    </source>
</evidence>
<dbReference type="EMBL" id="SDEE01000018">
    <property type="protein sequence ID" value="RXW24502.1"/>
    <property type="molecule type" value="Genomic_DNA"/>
</dbReference>
<gene>
    <name evidence="1" type="ORF">EST38_g1340</name>
</gene>
<comment type="caution">
    <text evidence="1">The sequence shown here is derived from an EMBL/GenBank/DDBJ whole genome shotgun (WGS) entry which is preliminary data.</text>
</comment>
<evidence type="ECO:0000313" key="2">
    <source>
        <dbReference type="Proteomes" id="UP000290288"/>
    </source>
</evidence>
<protein>
    <submittedName>
        <fullName evidence="1">Uncharacterized protein</fullName>
    </submittedName>
</protein>
<sequence>MSNPLRRVLLSLKTPASKPWHLVVTPDPNLFAGYKRNSSEGEQEYILRLDSNFGLDRHCKENPTFGFAANDQTAKKLLSGKSVSTTTEWIRVIDTNRKSSDGLSVRDLLVDLLRQFPRFDLQSPQAAEEVVNKIESRLAEVASFKEVPGK</sequence>
<dbReference type="OrthoDB" id="3058031at2759"/>
<organism evidence="1 2">
    <name type="scientific">Candolleomyces aberdarensis</name>
    <dbReference type="NCBI Taxonomy" id="2316362"/>
    <lineage>
        <taxon>Eukaryota</taxon>
        <taxon>Fungi</taxon>
        <taxon>Dikarya</taxon>
        <taxon>Basidiomycota</taxon>
        <taxon>Agaricomycotina</taxon>
        <taxon>Agaricomycetes</taxon>
        <taxon>Agaricomycetidae</taxon>
        <taxon>Agaricales</taxon>
        <taxon>Agaricineae</taxon>
        <taxon>Psathyrellaceae</taxon>
        <taxon>Candolleomyces</taxon>
    </lineage>
</organism>
<keyword evidence="2" id="KW-1185">Reference proteome</keyword>
<dbReference type="AlphaFoldDB" id="A0A4Q2DYB2"/>